<reference evidence="1 2" key="1">
    <citation type="submission" date="2019-01" db="EMBL/GenBank/DDBJ databases">
        <title>Filimonas sp. strain TTM-71.</title>
        <authorList>
            <person name="Chen W.-M."/>
        </authorList>
    </citation>
    <scope>NUCLEOTIDE SEQUENCE [LARGE SCALE GENOMIC DNA]</scope>
    <source>
        <strain evidence="1 2">TTM-71</strain>
    </source>
</reference>
<dbReference type="RefSeq" id="WP_129005534.1">
    <property type="nucleotide sequence ID" value="NZ_SDHZ01000004.1"/>
</dbReference>
<sequence>MKEFDLHLHVKTMEGDKLLLLLHELTGIKETVQTRSACIEKEDLLAGTDCDPDYLVITQSEEDWYCIRHNTFKKLYHWGQLLSRALDTLFLQVAYRSTDSYSYFLAYKRGVRIREIEANRLSEIPLLNEGILFPFEDPHADGVSGFDIRMFDRDSLEDYCIECGVDLHSLQLSYDSQVIKREN</sequence>
<keyword evidence="2" id="KW-1185">Reference proteome</keyword>
<proteinExistence type="predicted"/>
<protein>
    <submittedName>
        <fullName evidence="1">Uncharacterized protein</fullName>
    </submittedName>
</protein>
<evidence type="ECO:0000313" key="1">
    <source>
        <dbReference type="EMBL" id="RXK81280.1"/>
    </source>
</evidence>
<evidence type="ECO:0000313" key="2">
    <source>
        <dbReference type="Proteomes" id="UP000290545"/>
    </source>
</evidence>
<accession>A0A4Q1D1W1</accession>
<comment type="caution">
    <text evidence="1">The sequence shown here is derived from an EMBL/GenBank/DDBJ whole genome shotgun (WGS) entry which is preliminary data.</text>
</comment>
<dbReference type="Proteomes" id="UP000290545">
    <property type="component" value="Unassembled WGS sequence"/>
</dbReference>
<organism evidence="1 2">
    <name type="scientific">Filimonas effusa</name>
    <dbReference type="NCBI Taxonomy" id="2508721"/>
    <lineage>
        <taxon>Bacteria</taxon>
        <taxon>Pseudomonadati</taxon>
        <taxon>Bacteroidota</taxon>
        <taxon>Chitinophagia</taxon>
        <taxon>Chitinophagales</taxon>
        <taxon>Chitinophagaceae</taxon>
        <taxon>Filimonas</taxon>
    </lineage>
</organism>
<gene>
    <name evidence="1" type="ORF">ESB13_20300</name>
</gene>
<dbReference type="AlphaFoldDB" id="A0A4Q1D1W1"/>
<dbReference type="EMBL" id="SDHZ01000004">
    <property type="protein sequence ID" value="RXK81280.1"/>
    <property type="molecule type" value="Genomic_DNA"/>
</dbReference>
<dbReference type="OrthoDB" id="2868740at2"/>
<name>A0A4Q1D1W1_9BACT</name>